<dbReference type="EMBL" id="ASRH01000011">
    <property type="protein sequence ID" value="EWG06634.1"/>
    <property type="molecule type" value="Genomic_DNA"/>
</dbReference>
<dbReference type="InterPro" id="IPR014756">
    <property type="entry name" value="Ig_E-set"/>
</dbReference>
<protein>
    <submittedName>
        <fullName evidence="3">Alpha-amylase</fullName>
    </submittedName>
</protein>
<keyword evidence="4" id="KW-1185">Reference proteome</keyword>
<name>W7L4Y0_9CREN</name>
<dbReference type="PATRIC" id="fig|1326980.6.peg.1687"/>
<evidence type="ECO:0000259" key="2">
    <source>
        <dbReference type="SMART" id="SM00642"/>
    </source>
</evidence>
<dbReference type="Proteomes" id="UP000054284">
    <property type="component" value="Unassembled WGS sequence"/>
</dbReference>
<dbReference type="InterPro" id="IPR017853">
    <property type="entry name" value="GH"/>
</dbReference>
<dbReference type="SUPFAM" id="SSF51445">
    <property type="entry name" value="(Trans)glycosidases"/>
    <property type="match status" value="1"/>
</dbReference>
<dbReference type="PANTHER" id="PTHR43651">
    <property type="entry name" value="1,4-ALPHA-GLUCAN-BRANCHING ENZYME"/>
    <property type="match status" value="1"/>
</dbReference>
<feature type="domain" description="Glycosyl hydrolase family 13 catalytic" evidence="2">
    <location>
        <begin position="86"/>
        <end position="305"/>
    </location>
</feature>
<evidence type="ECO:0000256" key="1">
    <source>
        <dbReference type="SAM" id="MobiDB-lite"/>
    </source>
</evidence>
<gene>
    <name evidence="3" type="ORF">ASUL_08474</name>
</gene>
<dbReference type="PANTHER" id="PTHR43651:SF11">
    <property type="entry name" value="MALTO-OLIGOSYLTREHALOSE TREHALOHYDROLASE"/>
    <property type="match status" value="1"/>
</dbReference>
<dbReference type="Pfam" id="PF00128">
    <property type="entry name" value="Alpha-amylase"/>
    <property type="match status" value="1"/>
</dbReference>
<dbReference type="CDD" id="cd11325">
    <property type="entry name" value="AmyAc_GTHase"/>
    <property type="match status" value="1"/>
</dbReference>
<feature type="region of interest" description="Disordered" evidence="1">
    <location>
        <begin position="285"/>
        <end position="307"/>
    </location>
</feature>
<dbReference type="Gene3D" id="3.20.20.80">
    <property type="entry name" value="Glycosidases"/>
    <property type="match status" value="1"/>
</dbReference>
<dbReference type="InterPro" id="IPR004193">
    <property type="entry name" value="Glyco_hydro_13_N"/>
</dbReference>
<evidence type="ECO:0000313" key="4">
    <source>
        <dbReference type="Proteomes" id="UP000054284"/>
    </source>
</evidence>
<proteinExistence type="predicted"/>
<dbReference type="SMART" id="SM00642">
    <property type="entry name" value="Aamy"/>
    <property type="match status" value="1"/>
</dbReference>
<dbReference type="Pfam" id="PF02922">
    <property type="entry name" value="CBM_48"/>
    <property type="match status" value="1"/>
</dbReference>
<sequence>MTWRLDIGANCLGEEVKLRVWAPYHERLSVVLYGNDRRVEEMEREERGYFSLVTKGVKRYTYLVKGKELPDPASRFQPEGVHGPSQVVCNEFHWEDKDWKGLDVNSLVIYELHVGTFTESGDFQGVIGKLDYLADLGVTAVELMPVSQFAGSRNWGYDGVLLYAVQNSYGGPEELKKLVNEAHKRGIGVIVDVVYNHVGPEGNYLGEFGPYFSTRYRTPWGPTFNFDEAWSDEVRHYVVQNALYWFHEYHVDGLRLDSVPNIFDMSSRHILAEIADEIRKAEDELGKRQGIARSPPTKSHVAVMRPE</sequence>
<dbReference type="InterPro" id="IPR006047">
    <property type="entry name" value="GH13_cat_dom"/>
</dbReference>
<comment type="caution">
    <text evidence="3">The sequence shown here is derived from an EMBL/GenBank/DDBJ whole genome shotgun (WGS) entry which is preliminary data.</text>
</comment>
<dbReference type="SUPFAM" id="SSF81296">
    <property type="entry name" value="E set domains"/>
    <property type="match status" value="1"/>
</dbReference>
<evidence type="ECO:0000313" key="3">
    <source>
        <dbReference type="EMBL" id="EWG06634.1"/>
    </source>
</evidence>
<dbReference type="GO" id="GO:0004553">
    <property type="term" value="F:hydrolase activity, hydrolyzing O-glycosyl compounds"/>
    <property type="evidence" value="ECO:0007669"/>
    <property type="project" value="InterPro"/>
</dbReference>
<dbReference type="CDD" id="cd02853">
    <property type="entry name" value="E_set_MTHase_like_N"/>
    <property type="match status" value="1"/>
</dbReference>
<dbReference type="AlphaFoldDB" id="W7L4Y0"/>
<organism evidence="3 4">
    <name type="scientific">Candidatus Aramenus sulfurataquae</name>
    <dbReference type="NCBI Taxonomy" id="1326980"/>
    <lineage>
        <taxon>Archaea</taxon>
        <taxon>Thermoproteota</taxon>
        <taxon>Thermoprotei</taxon>
        <taxon>Sulfolobales</taxon>
        <taxon>Sulfolobaceae</taxon>
        <taxon>Candidatus Aramenus</taxon>
    </lineage>
</organism>
<dbReference type="InterPro" id="IPR013783">
    <property type="entry name" value="Ig-like_fold"/>
</dbReference>
<dbReference type="GO" id="GO:0005975">
    <property type="term" value="P:carbohydrate metabolic process"/>
    <property type="evidence" value="ECO:0007669"/>
    <property type="project" value="InterPro"/>
</dbReference>
<dbReference type="Gene3D" id="2.60.40.10">
    <property type="entry name" value="Immunoglobulins"/>
    <property type="match status" value="1"/>
</dbReference>
<reference evidence="3 4" key="1">
    <citation type="journal article" date="2014" name="Genome Announc.">
        <title>Draft Genome Sequence of the Sulfolobales Archaeon AZ1, Obtained through Metagenomic Analysis of a Mexican Hot Spring.</title>
        <authorList>
            <person name="Servin-Garciduenas L.E."/>
            <person name="Martinez-Romero E."/>
        </authorList>
    </citation>
    <scope>NUCLEOTIDE SEQUENCE [LARGE SCALE GENOMIC DNA]</scope>
    <source>
        <strain evidence="3">AZ1-illumnia</strain>
    </source>
</reference>
<accession>W7L4Y0</accession>